<protein>
    <submittedName>
        <fullName evidence="3">Uncharacterized protein</fullName>
    </submittedName>
</protein>
<proteinExistence type="predicted"/>
<keyword evidence="2" id="KW-0472">Membrane</keyword>
<dbReference type="Proteomes" id="UP000325780">
    <property type="component" value="Unassembled WGS sequence"/>
</dbReference>
<organism evidence="3 4">
    <name type="scientific">Aspergillus avenaceus</name>
    <dbReference type="NCBI Taxonomy" id="36643"/>
    <lineage>
        <taxon>Eukaryota</taxon>
        <taxon>Fungi</taxon>
        <taxon>Dikarya</taxon>
        <taxon>Ascomycota</taxon>
        <taxon>Pezizomycotina</taxon>
        <taxon>Eurotiomycetes</taxon>
        <taxon>Eurotiomycetidae</taxon>
        <taxon>Eurotiales</taxon>
        <taxon>Aspergillaceae</taxon>
        <taxon>Aspergillus</taxon>
        <taxon>Aspergillus subgen. Circumdati</taxon>
    </lineage>
</organism>
<evidence type="ECO:0000313" key="4">
    <source>
        <dbReference type="Proteomes" id="UP000325780"/>
    </source>
</evidence>
<dbReference type="OrthoDB" id="190201at2759"/>
<gene>
    <name evidence="3" type="ORF">BDV25DRAFT_20263</name>
</gene>
<evidence type="ECO:0000256" key="2">
    <source>
        <dbReference type="SAM" id="Phobius"/>
    </source>
</evidence>
<dbReference type="EMBL" id="ML742167">
    <property type="protein sequence ID" value="KAE8148276.1"/>
    <property type="molecule type" value="Genomic_DNA"/>
</dbReference>
<sequence length="347" mass="38826">MMDNQSALEATVISSYDLTVYLPLPASIRRRIPRLYSSLRRSARSDLDLSAETQDKSLNLSSSGPTVEPELPYYDRRSVVAPGDFHRPATAGSSSNDQESCSSSVSGKSMDAIYVPSFEDPSRVQCGHPPVTKYEEESGLRWNRVVPAINLLRNVLYEAQQPECDGRLVRSMFINGLEYLLDALPVNLTYEETSRIQQRLPNQIRTTAGIAPQPLEASIPIRRSHLHKLLVRIIVQFFLIVHFLLPYFKIILHQLQEYERANQVTERVVSATLGLADSVGKRAVKLGSTFHTVRDGNMGIAASSFILWWFDSIVGGILEGFGEGMAILEPIQLKQDSEKPKQPRASR</sequence>
<accession>A0A5N6TPJ1</accession>
<dbReference type="AlphaFoldDB" id="A0A5N6TPJ1"/>
<feature type="compositionally biased region" description="Low complexity" evidence="1">
    <location>
        <begin position="93"/>
        <end position="105"/>
    </location>
</feature>
<keyword evidence="2" id="KW-0812">Transmembrane</keyword>
<evidence type="ECO:0000256" key="1">
    <source>
        <dbReference type="SAM" id="MobiDB-lite"/>
    </source>
</evidence>
<feature type="region of interest" description="Disordered" evidence="1">
    <location>
        <begin position="84"/>
        <end position="105"/>
    </location>
</feature>
<feature type="transmembrane region" description="Helical" evidence="2">
    <location>
        <begin position="229"/>
        <end position="248"/>
    </location>
</feature>
<evidence type="ECO:0000313" key="3">
    <source>
        <dbReference type="EMBL" id="KAE8148276.1"/>
    </source>
</evidence>
<keyword evidence="2" id="KW-1133">Transmembrane helix</keyword>
<keyword evidence="4" id="KW-1185">Reference proteome</keyword>
<reference evidence="3 4" key="1">
    <citation type="submission" date="2019-04" db="EMBL/GenBank/DDBJ databases">
        <title>Friends and foes A comparative genomics study of 23 Aspergillus species from section Flavi.</title>
        <authorList>
            <consortium name="DOE Joint Genome Institute"/>
            <person name="Kjaerbolling I."/>
            <person name="Vesth T."/>
            <person name="Frisvad J.C."/>
            <person name="Nybo J.L."/>
            <person name="Theobald S."/>
            <person name="Kildgaard S."/>
            <person name="Isbrandt T."/>
            <person name="Kuo A."/>
            <person name="Sato A."/>
            <person name="Lyhne E.K."/>
            <person name="Kogle M.E."/>
            <person name="Wiebenga A."/>
            <person name="Kun R.S."/>
            <person name="Lubbers R.J."/>
            <person name="Makela M.R."/>
            <person name="Barry K."/>
            <person name="Chovatia M."/>
            <person name="Clum A."/>
            <person name="Daum C."/>
            <person name="Haridas S."/>
            <person name="He G."/>
            <person name="LaButti K."/>
            <person name="Lipzen A."/>
            <person name="Mondo S."/>
            <person name="Riley R."/>
            <person name="Salamov A."/>
            <person name="Simmons B.A."/>
            <person name="Magnuson J.K."/>
            <person name="Henrissat B."/>
            <person name="Mortensen U.H."/>
            <person name="Larsen T.O."/>
            <person name="Devries R.P."/>
            <person name="Grigoriev I.V."/>
            <person name="Machida M."/>
            <person name="Baker S.E."/>
            <person name="Andersen M.R."/>
        </authorList>
    </citation>
    <scope>NUCLEOTIDE SEQUENCE [LARGE SCALE GENOMIC DNA]</scope>
    <source>
        <strain evidence="3 4">IBT 18842</strain>
    </source>
</reference>
<name>A0A5N6TPJ1_ASPAV</name>
<feature type="region of interest" description="Disordered" evidence="1">
    <location>
        <begin position="44"/>
        <end position="72"/>
    </location>
</feature>
<feature type="compositionally biased region" description="Polar residues" evidence="1">
    <location>
        <begin position="56"/>
        <end position="65"/>
    </location>
</feature>